<organism evidence="4 5">
    <name type="scientific">Coemansia asiatica</name>
    <dbReference type="NCBI Taxonomy" id="1052880"/>
    <lineage>
        <taxon>Eukaryota</taxon>
        <taxon>Fungi</taxon>
        <taxon>Fungi incertae sedis</taxon>
        <taxon>Zoopagomycota</taxon>
        <taxon>Kickxellomycotina</taxon>
        <taxon>Kickxellomycetes</taxon>
        <taxon>Kickxellales</taxon>
        <taxon>Kickxellaceae</taxon>
        <taxon>Coemansia</taxon>
    </lineage>
</organism>
<accession>A0A9W8CHQ6</accession>
<dbReference type="PANTHER" id="PTHR13056">
    <property type="entry name" value="VACUOLAR FUSION PROTEIN CCZ1 HOMOLOG-RELATED"/>
    <property type="match status" value="1"/>
</dbReference>
<evidence type="ECO:0000313" key="4">
    <source>
        <dbReference type="EMBL" id="KAJ1642816.1"/>
    </source>
</evidence>
<dbReference type="GO" id="GO:0035658">
    <property type="term" value="C:Mon1-Ccz1 complex"/>
    <property type="evidence" value="ECO:0007669"/>
    <property type="project" value="InterPro"/>
</dbReference>
<feature type="region of interest" description="Disordered" evidence="2">
    <location>
        <begin position="638"/>
        <end position="675"/>
    </location>
</feature>
<feature type="compositionally biased region" description="Low complexity" evidence="2">
    <location>
        <begin position="329"/>
        <end position="372"/>
    </location>
</feature>
<protein>
    <recommendedName>
        <fullName evidence="3">CCZ1/INTU/HSP4 first Longin domain-containing protein</fullName>
    </recommendedName>
</protein>
<comment type="similarity">
    <text evidence="1">Belongs to the CCZ1 family.</text>
</comment>
<proteinExistence type="inferred from homology"/>
<feature type="compositionally biased region" description="Basic and acidic residues" evidence="2">
    <location>
        <begin position="653"/>
        <end position="663"/>
    </location>
</feature>
<dbReference type="PANTHER" id="PTHR13056:SF0">
    <property type="entry name" value="VACUOLAR FUSION PROTEIN CCZ1 HOMOLOG-RELATED"/>
    <property type="match status" value="1"/>
</dbReference>
<feature type="compositionally biased region" description="Basic and acidic residues" evidence="2">
    <location>
        <begin position="373"/>
        <end position="388"/>
    </location>
</feature>
<dbReference type="EMBL" id="JANBOH010000335">
    <property type="protein sequence ID" value="KAJ1642816.1"/>
    <property type="molecule type" value="Genomic_DNA"/>
</dbReference>
<dbReference type="InterPro" id="IPR013176">
    <property type="entry name" value="Ccz1"/>
</dbReference>
<keyword evidence="5" id="KW-1185">Reference proteome</keyword>
<comment type="caution">
    <text evidence="4">The sequence shown here is derived from an EMBL/GenBank/DDBJ whole genome shotgun (WGS) entry which is preliminary data.</text>
</comment>
<gene>
    <name evidence="4" type="ORF">LPJ64_005370</name>
</gene>
<dbReference type="Proteomes" id="UP001145021">
    <property type="component" value="Unassembled WGS sequence"/>
</dbReference>
<dbReference type="GO" id="GO:0016192">
    <property type="term" value="P:vesicle-mediated transport"/>
    <property type="evidence" value="ECO:0007669"/>
    <property type="project" value="InterPro"/>
</dbReference>
<reference evidence="4" key="1">
    <citation type="submission" date="2022-07" db="EMBL/GenBank/DDBJ databases">
        <title>Phylogenomic reconstructions and comparative analyses of Kickxellomycotina fungi.</title>
        <authorList>
            <person name="Reynolds N.K."/>
            <person name="Stajich J.E."/>
            <person name="Barry K."/>
            <person name="Grigoriev I.V."/>
            <person name="Crous P."/>
            <person name="Smith M.E."/>
        </authorList>
    </citation>
    <scope>NUCLEOTIDE SEQUENCE</scope>
    <source>
        <strain evidence="4">NBRC 105413</strain>
    </source>
</reference>
<evidence type="ECO:0000256" key="1">
    <source>
        <dbReference type="ARBA" id="ARBA00005352"/>
    </source>
</evidence>
<sequence length="1002" mass="110009">MNQSYPAALSHFAVFCPELGPDEDTSHEQLLFYAAAALPPFYPCSPNDYYARNTHLRRRSHGSNPAIATVSGKPSTETTTNSERVVSLDTKLREIGLGSALVSFARTFTDKHEEFHIIRSEKRRTLVFEAEPGVLLQLAVVLPRRVKALANEKDAYTVVFQDHELDDQALKSWLKMEYWSYRILYGPLRRAAVGMNERRMVRRQLDVFFGRTLAKWDARWADELGLVPALAPVPRVPVGAISLGGFDELWRELQSLDEVCDVVVLWKGADVVWSSKERDVDRLRALVAWSRAVFAPVFAEQDKLKTRPLRAAPPRNQLKIKQSQRQKLKQPSSSLSSTTSWLWGWGSSSQTKPQQQQQQQPVASSRASVANSSRHDEDRERDGDRDSGADSDGFSDTMSTATARGIVSSSNGGGGIAQALSRAVNALVEPRPQTPPEVDPALESFEPQLGPEQYTLSAADIEALQIQQQGNSTAGVLRDSDADSLRSVGSLASVRTTATAAVAINRTNVTRARSNTTQTGPLSVAGMLASWQPVRALGIPRHVRTPSIVSNYSAATVDSTRVLRDDTRVSSRSWWPQTWGWGSSGTSEATASPPSVAVTHAEQPLMEAVFEQDTASATEPATTFVFTGEHVFPGIAAPESVSADGAPSQMHRRAWEAEEHDGSSDQDEEETSSQLGTAMDEEMPSVYEHGVNVDIARGVVLAPRALSGMQYDTRLLHQLYGAAMQTGANEQTMFPELALFMGPKDSANADGMCKTFVYRYGQMLYFVFGQSSARLTEDEESTASQKTQLPSMYKRNTKMKKQRKLGAAIGARRGNWQQNVTAQSRFSGEKSLRIEQAVLQYAEQLHAALARDVEEMQVHRVTAAQGIKHRVPPYFYLQSPRATMLTNRPCSYSLMLGRPYLGLVDTGDVSAATAAAAAAAAGGRKVEDDSLSLNARLSLKMVCAELERGRAEVCVRMQNKGWVAGLRSSDALCFCLIDQPKATLADAQTLLTRICNHCNEGY</sequence>
<evidence type="ECO:0000256" key="2">
    <source>
        <dbReference type="SAM" id="MobiDB-lite"/>
    </source>
</evidence>
<dbReference type="AlphaFoldDB" id="A0A9W8CHQ6"/>
<feature type="domain" description="CCZ1/INTU/HSP4 first Longin" evidence="3">
    <location>
        <begin position="86"/>
        <end position="186"/>
    </location>
</feature>
<name>A0A9W8CHQ6_9FUNG</name>
<dbReference type="InterPro" id="IPR043987">
    <property type="entry name" value="CCZ1/INTU/HSP4_longin_1"/>
</dbReference>
<dbReference type="Pfam" id="PF19031">
    <property type="entry name" value="Intu_longin_1"/>
    <property type="match status" value="1"/>
</dbReference>
<feature type="region of interest" description="Disordered" evidence="2">
    <location>
        <begin position="305"/>
        <end position="398"/>
    </location>
</feature>
<evidence type="ECO:0000313" key="5">
    <source>
        <dbReference type="Proteomes" id="UP001145021"/>
    </source>
</evidence>
<evidence type="ECO:0000259" key="3">
    <source>
        <dbReference type="Pfam" id="PF19031"/>
    </source>
</evidence>